<name>A0A8J3IYK8_9CHLR</name>
<evidence type="ECO:0000313" key="1">
    <source>
        <dbReference type="EMBL" id="GHO97596.1"/>
    </source>
</evidence>
<keyword evidence="2" id="KW-1185">Reference proteome</keyword>
<accession>A0A8J3IYK8</accession>
<dbReference type="EMBL" id="BNJK01000001">
    <property type="protein sequence ID" value="GHO97596.1"/>
    <property type="molecule type" value="Genomic_DNA"/>
</dbReference>
<sequence>MLGPIPIDDIPDGIVNFMFSLDEFSLLNPSFSDLTASFPGEDVGSFPTFAFNLPIIALKFHEVDNTDADAGFSRGEITIKDEIDVNIRQMPQDGPQLLKCEFLILFPAQIIP</sequence>
<gene>
    <name evidence="1" type="ORF">KSF_076440</name>
</gene>
<evidence type="ECO:0000313" key="2">
    <source>
        <dbReference type="Proteomes" id="UP000597444"/>
    </source>
</evidence>
<reference evidence="1" key="1">
    <citation type="submission" date="2020-10" db="EMBL/GenBank/DDBJ databases">
        <title>Taxonomic study of unclassified bacteria belonging to the class Ktedonobacteria.</title>
        <authorList>
            <person name="Yabe S."/>
            <person name="Wang C.M."/>
            <person name="Zheng Y."/>
            <person name="Sakai Y."/>
            <person name="Cavaletti L."/>
            <person name="Monciardini P."/>
            <person name="Donadio S."/>
        </authorList>
    </citation>
    <scope>NUCLEOTIDE SEQUENCE</scope>
    <source>
        <strain evidence="1">ID150040</strain>
    </source>
</reference>
<dbReference type="Proteomes" id="UP000597444">
    <property type="component" value="Unassembled WGS sequence"/>
</dbReference>
<proteinExistence type="predicted"/>
<organism evidence="1 2">
    <name type="scientific">Reticulibacter mediterranei</name>
    <dbReference type="NCBI Taxonomy" id="2778369"/>
    <lineage>
        <taxon>Bacteria</taxon>
        <taxon>Bacillati</taxon>
        <taxon>Chloroflexota</taxon>
        <taxon>Ktedonobacteria</taxon>
        <taxon>Ktedonobacterales</taxon>
        <taxon>Reticulibacteraceae</taxon>
        <taxon>Reticulibacter</taxon>
    </lineage>
</organism>
<comment type="caution">
    <text evidence="1">The sequence shown here is derived from an EMBL/GenBank/DDBJ whole genome shotgun (WGS) entry which is preliminary data.</text>
</comment>
<dbReference type="AlphaFoldDB" id="A0A8J3IYK8"/>
<protein>
    <submittedName>
        <fullName evidence="1">Uncharacterized protein</fullName>
    </submittedName>
</protein>